<comment type="caution">
    <text evidence="6">The sequence shown here is derived from an EMBL/GenBank/DDBJ whole genome shotgun (WGS) entry which is preliminary data.</text>
</comment>
<dbReference type="PANTHER" id="PTHR11999:SF70">
    <property type="entry name" value="MIP05841P"/>
    <property type="match status" value="1"/>
</dbReference>
<keyword evidence="3" id="KW-0210">Decarboxylase</keyword>
<dbReference type="PROSITE" id="PS00392">
    <property type="entry name" value="DDC_GAD_HDC_YDC"/>
    <property type="match status" value="1"/>
</dbReference>
<evidence type="ECO:0000256" key="4">
    <source>
        <dbReference type="ARBA" id="ARBA00022898"/>
    </source>
</evidence>
<dbReference type="PRINTS" id="PR00800">
    <property type="entry name" value="YHDCRBOXLASE"/>
</dbReference>
<sequence>MEPEETLDPTDWESLRILGHKMLDDMLNHLRDIRKQPVWQPIPMKVKSKFKVPLPKEGQDRETVYREFIENILPYPLGNIHPRFWGWVVGTGTPFGMLAEMLAATMNPNVVGGEHIANYVEEQVIEWTKEMLGYDPNASGIIVSGASMANFIGLTVARNTKTDYNVIEEGMRAGKKDLLIYGSTEIHGSIDKAIQLLGLGTKSLRKIPVNENFEIQIEKLRESIEADIQSGHKPICIIGNAGTVNTGAIDDLNLLAEIAKEYNLWFHLDAAFGIWCKLSTISHKLVEGIEKADSIAFDYHKWMYINYEAGCVLVKNKEEHLNAFNFSADYATHHERGTSSGDIWYDYYGIQLSRGFRALKIWMSIKENGSEKYGRLIEQNIQQARYLTNLIGIEQKLEILAPTKTNIVNFRYNNGTTDLDTLNKLNKEILFQLQEKGIAVPSNTMLNGNFAIRVAIVNHRSRKEDFELLINSILDIAQSLEKKVII</sequence>
<dbReference type="Gene3D" id="3.40.640.10">
    <property type="entry name" value="Type I PLP-dependent aspartate aminotransferase-like (Major domain)"/>
    <property type="match status" value="1"/>
</dbReference>
<dbReference type="InterPro" id="IPR021115">
    <property type="entry name" value="Pyridoxal-P_BS"/>
</dbReference>
<evidence type="ECO:0000313" key="6">
    <source>
        <dbReference type="EMBL" id="KKL24606.1"/>
    </source>
</evidence>
<dbReference type="Gene3D" id="1.20.1340.10">
    <property type="entry name" value="dopa decarboxylase, N-terminal domain"/>
    <property type="match status" value="1"/>
</dbReference>
<evidence type="ECO:0000256" key="3">
    <source>
        <dbReference type="ARBA" id="ARBA00022793"/>
    </source>
</evidence>
<dbReference type="Pfam" id="PF00282">
    <property type="entry name" value="Pyridoxal_deC"/>
    <property type="match status" value="1"/>
</dbReference>
<dbReference type="GO" id="GO:0016831">
    <property type="term" value="F:carboxy-lyase activity"/>
    <property type="evidence" value="ECO:0007669"/>
    <property type="project" value="UniProtKB-KW"/>
</dbReference>
<proteinExistence type="inferred from homology"/>
<dbReference type="GO" id="GO:0006520">
    <property type="term" value="P:amino acid metabolic process"/>
    <property type="evidence" value="ECO:0007669"/>
    <property type="project" value="InterPro"/>
</dbReference>
<dbReference type="InterPro" id="IPR015421">
    <property type="entry name" value="PyrdxlP-dep_Trfase_major"/>
</dbReference>
<dbReference type="InterPro" id="IPR002129">
    <property type="entry name" value="PyrdxlP-dep_de-COase"/>
</dbReference>
<evidence type="ECO:0000256" key="2">
    <source>
        <dbReference type="ARBA" id="ARBA00009533"/>
    </source>
</evidence>
<comment type="similarity">
    <text evidence="2">Belongs to the group II decarboxylase family.</text>
</comment>
<evidence type="ECO:0008006" key="7">
    <source>
        <dbReference type="Google" id="ProtNLM"/>
    </source>
</evidence>
<keyword evidence="4" id="KW-0663">Pyridoxal phosphate</keyword>
<gene>
    <name evidence="6" type="ORF">LCGC14_2413640</name>
</gene>
<protein>
    <recommendedName>
        <fullName evidence="7">Amino acid decarboxylase</fullName>
    </recommendedName>
</protein>
<dbReference type="SUPFAM" id="SSF53383">
    <property type="entry name" value="PLP-dependent transferases"/>
    <property type="match status" value="1"/>
</dbReference>
<accession>A0A0F9E3W8</accession>
<dbReference type="Gene3D" id="3.90.1150.10">
    <property type="entry name" value="Aspartate Aminotransferase, domain 1"/>
    <property type="match status" value="1"/>
</dbReference>
<evidence type="ECO:0000256" key="1">
    <source>
        <dbReference type="ARBA" id="ARBA00001933"/>
    </source>
</evidence>
<dbReference type="InterPro" id="IPR015422">
    <property type="entry name" value="PyrdxlP-dep_Trfase_small"/>
</dbReference>
<dbReference type="AlphaFoldDB" id="A0A0F9E3W8"/>
<dbReference type="GO" id="GO:0019752">
    <property type="term" value="P:carboxylic acid metabolic process"/>
    <property type="evidence" value="ECO:0007669"/>
    <property type="project" value="InterPro"/>
</dbReference>
<organism evidence="6">
    <name type="scientific">marine sediment metagenome</name>
    <dbReference type="NCBI Taxonomy" id="412755"/>
    <lineage>
        <taxon>unclassified sequences</taxon>
        <taxon>metagenomes</taxon>
        <taxon>ecological metagenomes</taxon>
    </lineage>
</organism>
<keyword evidence="5" id="KW-0456">Lyase</keyword>
<dbReference type="GO" id="GO:0030170">
    <property type="term" value="F:pyridoxal phosphate binding"/>
    <property type="evidence" value="ECO:0007669"/>
    <property type="project" value="InterPro"/>
</dbReference>
<dbReference type="EMBL" id="LAZR01036527">
    <property type="protein sequence ID" value="KKL24606.1"/>
    <property type="molecule type" value="Genomic_DNA"/>
</dbReference>
<dbReference type="PANTHER" id="PTHR11999">
    <property type="entry name" value="GROUP II PYRIDOXAL-5-PHOSPHATE DECARBOXYLASE"/>
    <property type="match status" value="1"/>
</dbReference>
<name>A0A0F9E3W8_9ZZZZ</name>
<dbReference type="InterPro" id="IPR015424">
    <property type="entry name" value="PyrdxlP-dep_Trfase"/>
</dbReference>
<comment type="cofactor">
    <cofactor evidence="1">
        <name>pyridoxal 5'-phosphate</name>
        <dbReference type="ChEBI" id="CHEBI:597326"/>
    </cofactor>
</comment>
<evidence type="ECO:0000256" key="5">
    <source>
        <dbReference type="ARBA" id="ARBA00023239"/>
    </source>
</evidence>
<dbReference type="InterPro" id="IPR010977">
    <property type="entry name" value="Aromatic_deC"/>
</dbReference>
<reference evidence="6" key="1">
    <citation type="journal article" date="2015" name="Nature">
        <title>Complex archaea that bridge the gap between prokaryotes and eukaryotes.</title>
        <authorList>
            <person name="Spang A."/>
            <person name="Saw J.H."/>
            <person name="Jorgensen S.L."/>
            <person name="Zaremba-Niedzwiedzka K."/>
            <person name="Martijn J."/>
            <person name="Lind A.E."/>
            <person name="van Eijk R."/>
            <person name="Schleper C."/>
            <person name="Guy L."/>
            <person name="Ettema T.J."/>
        </authorList>
    </citation>
    <scope>NUCLEOTIDE SEQUENCE</scope>
</reference>